<evidence type="ECO:0000313" key="1">
    <source>
        <dbReference type="EMBL" id="KAJ7562497.1"/>
    </source>
</evidence>
<name>A0ACC2E7P6_DIPCM</name>
<evidence type="ECO:0000313" key="2">
    <source>
        <dbReference type="Proteomes" id="UP001162992"/>
    </source>
</evidence>
<accession>A0ACC2E7P6</accession>
<keyword evidence="2" id="KW-1185">Reference proteome</keyword>
<comment type="caution">
    <text evidence="1">The sequence shown here is derived from an EMBL/GenBank/DDBJ whole genome shotgun (WGS) entry which is preliminary data.</text>
</comment>
<dbReference type="EMBL" id="CM055094">
    <property type="protein sequence ID" value="KAJ7562497.1"/>
    <property type="molecule type" value="Genomic_DNA"/>
</dbReference>
<reference evidence="2" key="1">
    <citation type="journal article" date="2024" name="Proc. Natl. Acad. Sci. U.S.A.">
        <title>Extraordinary preservation of gene collinearity over three hundred million years revealed in homosporous lycophytes.</title>
        <authorList>
            <person name="Li C."/>
            <person name="Wickell D."/>
            <person name="Kuo L.Y."/>
            <person name="Chen X."/>
            <person name="Nie B."/>
            <person name="Liao X."/>
            <person name="Peng D."/>
            <person name="Ji J."/>
            <person name="Jenkins J."/>
            <person name="Williams M."/>
            <person name="Shu S."/>
            <person name="Plott C."/>
            <person name="Barry K."/>
            <person name="Rajasekar S."/>
            <person name="Grimwood J."/>
            <person name="Han X."/>
            <person name="Sun S."/>
            <person name="Hou Z."/>
            <person name="He W."/>
            <person name="Dai G."/>
            <person name="Sun C."/>
            <person name="Schmutz J."/>
            <person name="Leebens-Mack J.H."/>
            <person name="Li F.W."/>
            <person name="Wang L."/>
        </authorList>
    </citation>
    <scope>NUCLEOTIDE SEQUENCE [LARGE SCALE GENOMIC DNA]</scope>
    <source>
        <strain evidence="2">cv. PW_Plant_1</strain>
    </source>
</reference>
<protein>
    <submittedName>
        <fullName evidence="1">Uncharacterized protein</fullName>
    </submittedName>
</protein>
<dbReference type="Proteomes" id="UP001162992">
    <property type="component" value="Chromosome 3"/>
</dbReference>
<organism evidence="1 2">
    <name type="scientific">Diphasiastrum complanatum</name>
    <name type="common">Issler's clubmoss</name>
    <name type="synonym">Lycopodium complanatum</name>
    <dbReference type="NCBI Taxonomy" id="34168"/>
    <lineage>
        <taxon>Eukaryota</taxon>
        <taxon>Viridiplantae</taxon>
        <taxon>Streptophyta</taxon>
        <taxon>Embryophyta</taxon>
        <taxon>Tracheophyta</taxon>
        <taxon>Lycopodiopsida</taxon>
        <taxon>Lycopodiales</taxon>
        <taxon>Lycopodiaceae</taxon>
        <taxon>Lycopodioideae</taxon>
        <taxon>Diphasiastrum</taxon>
    </lineage>
</organism>
<gene>
    <name evidence="1" type="ORF">O6H91_03G071300</name>
</gene>
<proteinExistence type="predicted"/>
<sequence>MPTPLATPLTFSPPPRCIHPASLPAPSPSPRLASALLHHGSQQKCCNLVARSRRKHTSDPYSCWRVSAVPEGESGEEEAGAKLRSARESEKKNKKEGLESVEALLGREFGGLLWFSVLGACLAIFAGGYVYLVLNYADFSDIPMFRASFVRKSGVDNLS</sequence>